<evidence type="ECO:0000313" key="1">
    <source>
        <dbReference type="EnsemblMetazoa" id="Aqu2.1.29708_001"/>
    </source>
</evidence>
<reference evidence="1" key="1">
    <citation type="submission" date="2017-05" db="UniProtKB">
        <authorList>
            <consortium name="EnsemblMetazoa"/>
        </authorList>
    </citation>
    <scope>IDENTIFICATION</scope>
</reference>
<accession>A0A1X7UPM1</accession>
<dbReference type="InParanoid" id="A0A1X7UPM1"/>
<proteinExistence type="predicted"/>
<protein>
    <submittedName>
        <fullName evidence="1">Uncharacterized protein</fullName>
    </submittedName>
</protein>
<organism evidence="1">
    <name type="scientific">Amphimedon queenslandica</name>
    <name type="common">Sponge</name>
    <dbReference type="NCBI Taxonomy" id="400682"/>
    <lineage>
        <taxon>Eukaryota</taxon>
        <taxon>Metazoa</taxon>
        <taxon>Porifera</taxon>
        <taxon>Demospongiae</taxon>
        <taxon>Heteroscleromorpha</taxon>
        <taxon>Haplosclerida</taxon>
        <taxon>Niphatidae</taxon>
        <taxon>Amphimedon</taxon>
    </lineage>
</organism>
<sequence length="67" mass="6858">PGRACDENVESKDAGPVLTTGVEVIVVDVAGREGEGGEKVGDEAAADRVTLDYSDYELSSADAVTSD</sequence>
<dbReference type="AlphaFoldDB" id="A0A1X7UPM1"/>
<name>A0A1X7UPM1_AMPQE</name>
<dbReference type="EnsemblMetazoa" id="Aqu2.1.29708_001">
    <property type="protein sequence ID" value="Aqu2.1.29708_001"/>
    <property type="gene ID" value="Aqu2.1.29708"/>
</dbReference>